<dbReference type="Pfam" id="PF00662">
    <property type="entry name" value="Proton_antipo_N"/>
    <property type="match status" value="1"/>
</dbReference>
<dbReference type="AlphaFoldDB" id="A0A1W6CUE2"/>
<feature type="transmembrane region" description="Helical" evidence="8">
    <location>
        <begin position="79"/>
        <end position="98"/>
    </location>
</feature>
<feature type="transmembrane region" description="Helical" evidence="8">
    <location>
        <begin position="316"/>
        <end position="337"/>
    </location>
</feature>
<sequence length="745" mass="81266">MEKFIVLAPFAASIIAGFGWRVISEKGAQVLTTAILFAACVMSWILFLGFDGTTRHIPVMDWVVTGDFRAEWAIRLDRLTAIMLIVVTSVSALVHLYSMGYMAHDDNWAEDEPYRARFFAYLSFFTFAMLMLVTADNLLQMFFGWEGVGVASYLLIGFYYRKPSANAAAMKAFIVNRVGDFGFLLGIFGIFWLTGTIRFDEIFAQVPQIAQTELPFLWTTWNAANLLGVLLFIGAMGKSAQLGLHTWLPDAMEGPTPVSALIHAATMVTAGVFLVCRMSPLYEFAPDAKNFIVLVGACTAFFAATVGLVQNDIKRVIAYSTCSQLGYMFVAAGVGVYSVAMFHLLTHAFFKAMLFLGAGSVIHAMHHEQDLRNYGGLRKKIPLTFWAMLIGTLAITGVGIPLTTIGFAGFLSKDAVIESAYGSGHAYAFWLLVIAAMFTSFYSWRLMFLTFWGAPRPQQVWDAEVKAEEEVQPQEHGHAAHGHDDHHHGGLHAHEHAHESPAVMLVPLAALAVGAVFSGMVWYNQFFGDHERMAQFFHMGHDVHAAAEGAPAADHAAAPEGTAAAGPVHADAVQPAGEGAEAGHDSGAAGHDLPAPVGGAIYMHPDNHVLDAAHHAPVWVKVAPFFAMLAGLAVAWVMYIRNPGSAAALAAIQRPLYRFLLNKWYFDEVYDAVFVRTARWLGRALWTGGDGRTIDGAINGVAMGLVPRMTRFAGRVQSGYLFHYAFGMVLGLVGLLIWVMARGMN</sequence>
<evidence type="ECO:0000313" key="11">
    <source>
        <dbReference type="EMBL" id="ARJ68488.1"/>
    </source>
</evidence>
<feature type="region of interest" description="Disordered" evidence="7">
    <location>
        <begin position="548"/>
        <end position="568"/>
    </location>
</feature>
<accession>A0A1W6CUE2</accession>
<dbReference type="Proteomes" id="UP000193017">
    <property type="component" value="Chromosome"/>
</dbReference>
<dbReference type="KEGG" id="pcon:B0A89_01330"/>
<feature type="transmembrane region" description="Helical" evidence="8">
    <location>
        <begin position="344"/>
        <end position="365"/>
    </location>
</feature>
<feature type="transmembrane region" description="Helical" evidence="8">
    <location>
        <begin position="618"/>
        <end position="639"/>
    </location>
</feature>
<feature type="region of interest" description="Disordered" evidence="7">
    <location>
        <begin position="466"/>
        <end position="496"/>
    </location>
</feature>
<dbReference type="InterPro" id="IPR001516">
    <property type="entry name" value="Proton_antipo_N"/>
</dbReference>
<dbReference type="InterPro" id="IPR001750">
    <property type="entry name" value="ND/Mrp_TM"/>
</dbReference>
<evidence type="ECO:0000256" key="3">
    <source>
        <dbReference type="ARBA" id="ARBA00022692"/>
    </source>
</evidence>
<dbReference type="GO" id="GO:0003954">
    <property type="term" value="F:NADH dehydrogenase activity"/>
    <property type="evidence" value="ECO:0007669"/>
    <property type="project" value="TreeGrafter"/>
</dbReference>
<keyword evidence="3 6" id="KW-0812">Transmembrane</keyword>
<dbReference type="RefSeq" id="WP_085376598.1">
    <property type="nucleotide sequence ID" value="NZ_CP020612.1"/>
</dbReference>
<feature type="transmembrane region" description="Helical" evidence="8">
    <location>
        <begin position="502"/>
        <end position="523"/>
    </location>
</feature>
<feature type="transmembrane region" description="Helical" evidence="8">
    <location>
        <begin position="118"/>
        <end position="135"/>
    </location>
</feature>
<protein>
    <submittedName>
        <fullName evidence="11">NADH-quinone oxidoreductase subunit L</fullName>
    </submittedName>
</protein>
<dbReference type="GO" id="GO:0016020">
    <property type="term" value="C:membrane"/>
    <property type="evidence" value="ECO:0007669"/>
    <property type="project" value="UniProtKB-SubCell"/>
</dbReference>
<evidence type="ECO:0000256" key="5">
    <source>
        <dbReference type="ARBA" id="ARBA00023136"/>
    </source>
</evidence>
<dbReference type="InterPro" id="IPR003945">
    <property type="entry name" value="NU5C-like"/>
</dbReference>
<feature type="transmembrane region" description="Helical" evidence="8">
    <location>
        <begin position="721"/>
        <end position="741"/>
    </location>
</feature>
<evidence type="ECO:0000256" key="7">
    <source>
        <dbReference type="SAM" id="MobiDB-lite"/>
    </source>
</evidence>
<dbReference type="STRING" id="1945662.B0A89_01330"/>
<evidence type="ECO:0000259" key="9">
    <source>
        <dbReference type="Pfam" id="PF00361"/>
    </source>
</evidence>
<keyword evidence="4 8" id="KW-1133">Transmembrane helix</keyword>
<keyword evidence="5 8" id="KW-0472">Membrane</keyword>
<dbReference type="GO" id="GO:0008137">
    <property type="term" value="F:NADH dehydrogenase (ubiquinone) activity"/>
    <property type="evidence" value="ECO:0007669"/>
    <property type="project" value="InterPro"/>
</dbReference>
<dbReference type="PANTHER" id="PTHR42829:SF2">
    <property type="entry name" value="NADH-UBIQUINONE OXIDOREDUCTASE CHAIN 5"/>
    <property type="match status" value="1"/>
</dbReference>
<feature type="transmembrane region" description="Helical" evidence="8">
    <location>
        <begin position="288"/>
        <end position="310"/>
    </location>
</feature>
<dbReference type="NCBIfam" id="NF005141">
    <property type="entry name" value="PRK06590.1"/>
    <property type="match status" value="1"/>
</dbReference>
<dbReference type="InterPro" id="IPR018393">
    <property type="entry name" value="NADHpl_OxRdtase_5_subgr"/>
</dbReference>
<feature type="transmembrane region" description="Helical" evidence="8">
    <location>
        <begin position="29"/>
        <end position="50"/>
    </location>
</feature>
<feature type="transmembrane region" description="Helical" evidence="8">
    <location>
        <begin position="385"/>
        <end position="412"/>
    </location>
</feature>
<evidence type="ECO:0000256" key="1">
    <source>
        <dbReference type="ARBA" id="ARBA00002378"/>
    </source>
</evidence>
<feature type="domain" description="NADH:quinone oxidoreductase/Mrp antiporter transmembrane" evidence="9">
    <location>
        <begin position="135"/>
        <end position="439"/>
    </location>
</feature>
<proteinExistence type="predicted"/>
<dbReference type="Pfam" id="PF00361">
    <property type="entry name" value="Proton_antipo_M"/>
    <property type="match status" value="1"/>
</dbReference>
<dbReference type="OrthoDB" id="9811798at2"/>
<evidence type="ECO:0000256" key="8">
    <source>
        <dbReference type="SAM" id="Phobius"/>
    </source>
</evidence>
<dbReference type="PRINTS" id="PR01435">
    <property type="entry name" value="NPOXDRDTASE5"/>
</dbReference>
<feature type="transmembrane region" description="Helical" evidence="8">
    <location>
        <begin position="214"/>
        <end position="237"/>
    </location>
</feature>
<dbReference type="GO" id="GO:0015990">
    <property type="term" value="P:electron transport coupled proton transport"/>
    <property type="evidence" value="ECO:0007669"/>
    <property type="project" value="TreeGrafter"/>
</dbReference>
<keyword evidence="12" id="KW-1185">Reference proteome</keyword>
<feature type="transmembrane region" description="Helical" evidence="8">
    <location>
        <begin position="172"/>
        <end position="193"/>
    </location>
</feature>
<dbReference type="PANTHER" id="PTHR42829">
    <property type="entry name" value="NADH-UBIQUINONE OXIDOREDUCTASE CHAIN 5"/>
    <property type="match status" value="1"/>
</dbReference>
<evidence type="ECO:0000256" key="6">
    <source>
        <dbReference type="RuleBase" id="RU000320"/>
    </source>
</evidence>
<name>A0A1W6CUE2_9RHOB</name>
<reference evidence="11 12" key="1">
    <citation type="submission" date="2017-03" db="EMBL/GenBank/DDBJ databases">
        <title>Genome sequence of Paracoccus contaminans isolated from a water microcosm.</title>
        <authorList>
            <person name="Aurass P."/>
            <person name="Karste S."/>
            <person name="Trost E."/>
            <person name="Glaeser S.P."/>
            <person name="Kaempfer P."/>
            <person name="Flieger A."/>
        </authorList>
    </citation>
    <scope>NUCLEOTIDE SEQUENCE [LARGE SCALE GENOMIC DNA]</scope>
    <source>
        <strain evidence="12">RKI 16-01929T\LMG 29738T\CCM 8701T\CIP 111112T</strain>
    </source>
</reference>
<dbReference type="Gene3D" id="1.20.5.2700">
    <property type="match status" value="1"/>
</dbReference>
<feature type="transmembrane region" description="Helical" evidence="8">
    <location>
        <begin position="424"/>
        <end position="444"/>
    </location>
</feature>
<organism evidence="11 12">
    <name type="scientific">Paracoccus contaminans</name>
    <dbReference type="NCBI Taxonomy" id="1945662"/>
    <lineage>
        <taxon>Bacteria</taxon>
        <taxon>Pseudomonadati</taxon>
        <taxon>Pseudomonadota</taxon>
        <taxon>Alphaproteobacteria</taxon>
        <taxon>Rhodobacterales</taxon>
        <taxon>Paracoccaceae</taxon>
        <taxon>Paracoccus</taxon>
    </lineage>
</organism>
<evidence type="ECO:0000313" key="12">
    <source>
        <dbReference type="Proteomes" id="UP000193017"/>
    </source>
</evidence>
<evidence type="ECO:0000256" key="2">
    <source>
        <dbReference type="ARBA" id="ARBA00004127"/>
    </source>
</evidence>
<feature type="transmembrane region" description="Helical" evidence="8">
    <location>
        <begin position="142"/>
        <end position="160"/>
    </location>
</feature>
<dbReference type="GO" id="GO:0012505">
    <property type="term" value="C:endomembrane system"/>
    <property type="evidence" value="ECO:0007669"/>
    <property type="project" value="UniProtKB-SubCell"/>
</dbReference>
<feature type="domain" description="NADH-Ubiquinone oxidoreductase (complex I) chain 5 N-terminal" evidence="10">
    <location>
        <begin position="62"/>
        <end position="109"/>
    </location>
</feature>
<comment type="function">
    <text evidence="1">NDH-1 shuttles electrons from NADH, via FMN and iron-sulfur (Fe-S) centers, to quinones in the respiratory chain. The immediate electron acceptor for the enzyme in this species is believed to be ubiquinone. Couples the redox reaction to proton translocation (for every two electrons transferred, four hydrogen ions are translocated across the cytoplasmic membrane), and thus conserves the redox energy in a proton gradient.</text>
</comment>
<dbReference type="PRINTS" id="PR01434">
    <property type="entry name" value="NADHDHGNASE5"/>
</dbReference>
<dbReference type="EMBL" id="CP020612">
    <property type="protein sequence ID" value="ARJ68488.1"/>
    <property type="molecule type" value="Genomic_DNA"/>
</dbReference>
<evidence type="ECO:0000256" key="4">
    <source>
        <dbReference type="ARBA" id="ARBA00022989"/>
    </source>
</evidence>
<feature type="transmembrane region" description="Helical" evidence="8">
    <location>
        <begin position="257"/>
        <end position="276"/>
    </location>
</feature>
<dbReference type="NCBIfam" id="TIGR01974">
    <property type="entry name" value="NDH_I_L"/>
    <property type="match status" value="1"/>
</dbReference>
<gene>
    <name evidence="11" type="ORF">B0A89_01330</name>
</gene>
<dbReference type="GO" id="GO:0042773">
    <property type="term" value="P:ATP synthesis coupled electron transport"/>
    <property type="evidence" value="ECO:0007669"/>
    <property type="project" value="InterPro"/>
</dbReference>
<comment type="subcellular location">
    <subcellularLocation>
        <location evidence="2">Endomembrane system</location>
        <topology evidence="2">Multi-pass membrane protein</topology>
    </subcellularLocation>
    <subcellularLocation>
        <location evidence="6">Membrane</location>
        <topology evidence="6">Multi-pass membrane protein</topology>
    </subcellularLocation>
</comment>
<evidence type="ECO:0000259" key="10">
    <source>
        <dbReference type="Pfam" id="PF00662"/>
    </source>
</evidence>